<comment type="caution">
    <text evidence="2">The sequence shown here is derived from an EMBL/GenBank/DDBJ whole genome shotgun (WGS) entry which is preliminary data.</text>
</comment>
<dbReference type="NCBIfam" id="TIGR03083">
    <property type="entry name" value="maleylpyruvate isomerase family mycothiol-dependent enzyme"/>
    <property type="match status" value="1"/>
</dbReference>
<dbReference type="Gene3D" id="1.20.120.450">
    <property type="entry name" value="dinb family like domain"/>
    <property type="match status" value="1"/>
</dbReference>
<protein>
    <submittedName>
        <fullName evidence="2">Maleylpyruvate isomerase family mycothiol-dependent enzyme</fullName>
    </submittedName>
</protein>
<gene>
    <name evidence="2" type="ORF">JL106_03060</name>
</gene>
<sequence length="211" mass="22730">MTELETIAAERSALVDRLSSLTDDDWQVPSLCRGWSVRDVLGHLVTPFVVSARTLLVTAARERGVDAAMDVLARRIAERDPDDLLALLRQHARSRFRPPGQPFGAPLTDAVVHSVDIRWSLGDVRADWGDPARLAPLLQYLTTRRARIAFLPGRRLAGLRLQASDQNWSSGTGAVVAGPSLSLAAAVLGRAPAFDDLTGAGVAVPRQRTGA</sequence>
<dbReference type="InterPro" id="IPR017517">
    <property type="entry name" value="Maleyloyr_isom"/>
</dbReference>
<keyword evidence="3" id="KW-1185">Reference proteome</keyword>
<dbReference type="Pfam" id="PF11716">
    <property type="entry name" value="MDMPI_N"/>
    <property type="match status" value="1"/>
</dbReference>
<organism evidence="2 3">
    <name type="scientific">Nakamurella leprariae</name>
    <dbReference type="NCBI Taxonomy" id="2803911"/>
    <lineage>
        <taxon>Bacteria</taxon>
        <taxon>Bacillati</taxon>
        <taxon>Actinomycetota</taxon>
        <taxon>Actinomycetes</taxon>
        <taxon>Nakamurellales</taxon>
        <taxon>Nakamurellaceae</taxon>
        <taxon>Nakamurella</taxon>
    </lineage>
</organism>
<dbReference type="GO" id="GO:0046872">
    <property type="term" value="F:metal ion binding"/>
    <property type="evidence" value="ECO:0007669"/>
    <property type="project" value="InterPro"/>
</dbReference>
<name>A0A938YAW3_9ACTN</name>
<dbReference type="InterPro" id="IPR034660">
    <property type="entry name" value="DinB/YfiT-like"/>
</dbReference>
<dbReference type="RefSeq" id="WP_205259220.1">
    <property type="nucleotide sequence ID" value="NZ_JAERWK010000005.1"/>
</dbReference>
<dbReference type="AlphaFoldDB" id="A0A938YAW3"/>
<dbReference type="Proteomes" id="UP000663792">
    <property type="component" value="Unassembled WGS sequence"/>
</dbReference>
<proteinExistence type="predicted"/>
<reference evidence="2" key="1">
    <citation type="submission" date="2021-01" db="EMBL/GenBank/DDBJ databases">
        <title>YIM 132084 draft genome.</title>
        <authorList>
            <person name="An D."/>
        </authorList>
    </citation>
    <scope>NUCLEOTIDE SEQUENCE</scope>
    <source>
        <strain evidence="2">YIM 132084</strain>
    </source>
</reference>
<dbReference type="GO" id="GO:0016853">
    <property type="term" value="F:isomerase activity"/>
    <property type="evidence" value="ECO:0007669"/>
    <property type="project" value="UniProtKB-KW"/>
</dbReference>
<keyword evidence="2" id="KW-0413">Isomerase</keyword>
<feature type="domain" description="Mycothiol-dependent maleylpyruvate isomerase metal-binding" evidence="1">
    <location>
        <begin position="8"/>
        <end position="95"/>
    </location>
</feature>
<accession>A0A938YAW3</accession>
<dbReference type="SUPFAM" id="SSF109854">
    <property type="entry name" value="DinB/YfiT-like putative metalloenzymes"/>
    <property type="match status" value="1"/>
</dbReference>
<evidence type="ECO:0000313" key="2">
    <source>
        <dbReference type="EMBL" id="MBM9466258.1"/>
    </source>
</evidence>
<dbReference type="EMBL" id="JAERWK010000005">
    <property type="protein sequence ID" value="MBM9466258.1"/>
    <property type="molecule type" value="Genomic_DNA"/>
</dbReference>
<evidence type="ECO:0000259" key="1">
    <source>
        <dbReference type="Pfam" id="PF11716"/>
    </source>
</evidence>
<dbReference type="InterPro" id="IPR024344">
    <property type="entry name" value="MDMPI_metal-binding"/>
</dbReference>
<evidence type="ECO:0000313" key="3">
    <source>
        <dbReference type="Proteomes" id="UP000663792"/>
    </source>
</evidence>